<reference evidence="1 2" key="1">
    <citation type="submission" date="2016-04" db="EMBL/GenBank/DDBJ databases">
        <authorList>
            <person name="Chen L."/>
            <person name="Zhuang W."/>
            <person name="Wang G."/>
        </authorList>
    </citation>
    <scope>NUCLEOTIDE SEQUENCE [LARGE SCALE GENOMIC DNA]</scope>
    <source>
        <strain evidence="2">GR20</strain>
    </source>
</reference>
<comment type="caution">
    <text evidence="1">The sequence shown here is derived from an EMBL/GenBank/DDBJ whole genome shotgun (WGS) entry which is preliminary data.</text>
</comment>
<dbReference type="EMBL" id="LWBO01000002">
    <property type="protein sequence ID" value="OQP54041.1"/>
    <property type="molecule type" value="Genomic_DNA"/>
</dbReference>
<evidence type="ECO:0000313" key="1">
    <source>
        <dbReference type="EMBL" id="OQP54041.1"/>
    </source>
</evidence>
<organism evidence="1 2">
    <name type="scientific">Niastella koreensis</name>
    <dbReference type="NCBI Taxonomy" id="354356"/>
    <lineage>
        <taxon>Bacteria</taxon>
        <taxon>Pseudomonadati</taxon>
        <taxon>Bacteroidota</taxon>
        <taxon>Chitinophagia</taxon>
        <taxon>Chitinophagales</taxon>
        <taxon>Chitinophagaceae</taxon>
        <taxon>Niastella</taxon>
    </lineage>
</organism>
<evidence type="ECO:0000313" key="2">
    <source>
        <dbReference type="Proteomes" id="UP000192277"/>
    </source>
</evidence>
<accession>A0ABX3P473</accession>
<dbReference type="Proteomes" id="UP000192277">
    <property type="component" value="Unassembled WGS sequence"/>
</dbReference>
<name>A0ABX3P473_9BACT</name>
<keyword evidence="2" id="KW-1185">Reference proteome</keyword>
<gene>
    <name evidence="1" type="ORF">A4D02_20385</name>
</gene>
<protein>
    <submittedName>
        <fullName evidence="1">Uncharacterized protein</fullName>
    </submittedName>
</protein>
<sequence>MSQNLIRSLFLSTLKHKDFINHFPALAYWLLEKFFWLIPVSSVAGDEQLPATCFFRPNLNAERKYKKITLNSNTSL</sequence>
<proteinExistence type="predicted"/>